<keyword evidence="2" id="KW-0238">DNA-binding</keyword>
<organism evidence="5 6">
    <name type="scientific">Petrachloros mirabilis ULC683</name>
    <dbReference type="NCBI Taxonomy" id="2781853"/>
    <lineage>
        <taxon>Bacteria</taxon>
        <taxon>Bacillati</taxon>
        <taxon>Cyanobacteriota</taxon>
        <taxon>Cyanophyceae</taxon>
        <taxon>Synechococcales</taxon>
        <taxon>Petrachlorosaceae</taxon>
        <taxon>Petrachloros</taxon>
        <taxon>Petrachloros mirabilis</taxon>
    </lineage>
</organism>
<comment type="caution">
    <text evidence="5">The sequence shown here is derived from an EMBL/GenBank/DDBJ whole genome shotgun (WGS) entry which is preliminary data.</text>
</comment>
<dbReference type="InterPro" id="IPR018062">
    <property type="entry name" value="HTH_AraC-typ_CS"/>
</dbReference>
<evidence type="ECO:0000313" key="6">
    <source>
        <dbReference type="Proteomes" id="UP000607397"/>
    </source>
</evidence>
<sequence>MVVSLSQQAYWQLFEEKKPLEQPDQEAVRFDIGWCCPTHLGCGYIHSLDLRPGLTLDIADYTLFDEVVITSTDRLHPIEYTFNLATTGSPQAERYGIWGSGLAPGETYCLPAHQRLASVSVHLEPTGFCDWLGLSEDELPSSLRSLIRPADQHYYEYRGTPLASMQMVLQQIWNCPYQGLTQRLYLESKVWELMTLILDGVGSDVAPLSSAPPLKAHDIECIRYASQILQTRLDQPPSLLELARLVGINDHKLKLGFHQVFGSTVFGHLHELRLERSRQLLESGDMSVTAASHAVGFANRGHFAAAFRRRYGVNPGVYVRQRRA</sequence>
<reference evidence="5" key="1">
    <citation type="submission" date="2019-12" db="EMBL/GenBank/DDBJ databases">
        <title>High-Quality draft genome sequences of three cyanobacteria isolated from the limestone walls of the Old Cathedral of Coimbra.</title>
        <authorList>
            <person name="Tiago I."/>
            <person name="Soares F."/>
            <person name="Portugal A."/>
        </authorList>
    </citation>
    <scope>NUCLEOTIDE SEQUENCE [LARGE SCALE GENOMIC DNA]</scope>
    <source>
        <strain evidence="5">C</strain>
    </source>
</reference>
<dbReference type="RefSeq" id="WP_161826896.1">
    <property type="nucleotide sequence ID" value="NZ_WVIC01000052.1"/>
</dbReference>
<evidence type="ECO:0000256" key="2">
    <source>
        <dbReference type="ARBA" id="ARBA00023125"/>
    </source>
</evidence>
<dbReference type="PROSITE" id="PS00041">
    <property type="entry name" value="HTH_ARAC_FAMILY_1"/>
    <property type="match status" value="1"/>
</dbReference>
<dbReference type="InterPro" id="IPR053142">
    <property type="entry name" value="PchR_regulatory_protein"/>
</dbReference>
<dbReference type="GO" id="GO:0003700">
    <property type="term" value="F:DNA-binding transcription factor activity"/>
    <property type="evidence" value="ECO:0007669"/>
    <property type="project" value="InterPro"/>
</dbReference>
<accession>A0A8K2A2L2</accession>
<evidence type="ECO:0000256" key="3">
    <source>
        <dbReference type="ARBA" id="ARBA00023163"/>
    </source>
</evidence>
<keyword evidence="1" id="KW-0805">Transcription regulation</keyword>
<evidence type="ECO:0000313" key="5">
    <source>
        <dbReference type="EMBL" id="NCJ08422.1"/>
    </source>
</evidence>
<dbReference type="InterPro" id="IPR018060">
    <property type="entry name" value="HTH_AraC"/>
</dbReference>
<dbReference type="AlphaFoldDB" id="A0A8K2A2L2"/>
<dbReference type="EMBL" id="WVIC01000052">
    <property type="protein sequence ID" value="NCJ08422.1"/>
    <property type="molecule type" value="Genomic_DNA"/>
</dbReference>
<dbReference type="GO" id="GO:0043565">
    <property type="term" value="F:sequence-specific DNA binding"/>
    <property type="evidence" value="ECO:0007669"/>
    <property type="project" value="InterPro"/>
</dbReference>
<proteinExistence type="predicted"/>
<dbReference type="SUPFAM" id="SSF46689">
    <property type="entry name" value="Homeodomain-like"/>
    <property type="match status" value="1"/>
</dbReference>
<feature type="domain" description="HTH araC/xylS-type" evidence="4">
    <location>
        <begin position="223"/>
        <end position="321"/>
    </location>
</feature>
<evidence type="ECO:0000259" key="4">
    <source>
        <dbReference type="PROSITE" id="PS01124"/>
    </source>
</evidence>
<keyword evidence="3" id="KW-0804">Transcription</keyword>
<keyword evidence="6" id="KW-1185">Reference proteome</keyword>
<protein>
    <submittedName>
        <fullName evidence="5">Helix-turn-helix domain-containing protein</fullName>
    </submittedName>
</protein>
<dbReference type="Proteomes" id="UP000607397">
    <property type="component" value="Unassembled WGS sequence"/>
</dbReference>
<dbReference type="Pfam" id="PF12833">
    <property type="entry name" value="HTH_18"/>
    <property type="match status" value="1"/>
</dbReference>
<gene>
    <name evidence="5" type="ORF">GS597_18290</name>
</gene>
<dbReference type="PROSITE" id="PS01124">
    <property type="entry name" value="HTH_ARAC_FAMILY_2"/>
    <property type="match status" value="1"/>
</dbReference>
<dbReference type="PANTHER" id="PTHR47893">
    <property type="entry name" value="REGULATORY PROTEIN PCHR"/>
    <property type="match status" value="1"/>
</dbReference>
<dbReference type="SMART" id="SM00342">
    <property type="entry name" value="HTH_ARAC"/>
    <property type="match status" value="1"/>
</dbReference>
<dbReference type="Gene3D" id="1.10.10.60">
    <property type="entry name" value="Homeodomain-like"/>
    <property type="match status" value="1"/>
</dbReference>
<name>A0A8K2A2L2_9CYAN</name>
<dbReference type="InterPro" id="IPR009057">
    <property type="entry name" value="Homeodomain-like_sf"/>
</dbReference>
<evidence type="ECO:0000256" key="1">
    <source>
        <dbReference type="ARBA" id="ARBA00023015"/>
    </source>
</evidence>
<dbReference type="PANTHER" id="PTHR47893:SF1">
    <property type="entry name" value="REGULATORY PROTEIN PCHR"/>
    <property type="match status" value="1"/>
</dbReference>